<accession>A0A6J5L0D5</accession>
<protein>
    <submittedName>
        <fullName evidence="1">Uncharacterized protein</fullName>
    </submittedName>
</protein>
<name>A0A6J5L0D5_9CAUD</name>
<dbReference type="EMBL" id="LR796229">
    <property type="protein sequence ID" value="CAB4128218.1"/>
    <property type="molecule type" value="Genomic_DNA"/>
</dbReference>
<evidence type="ECO:0000313" key="1">
    <source>
        <dbReference type="EMBL" id="CAB4128218.1"/>
    </source>
</evidence>
<reference evidence="1" key="1">
    <citation type="submission" date="2020-04" db="EMBL/GenBank/DDBJ databases">
        <authorList>
            <person name="Chiriac C."/>
            <person name="Salcher M."/>
            <person name="Ghai R."/>
            <person name="Kavagutti S V."/>
        </authorList>
    </citation>
    <scope>NUCLEOTIDE SEQUENCE</scope>
</reference>
<proteinExistence type="predicted"/>
<sequence length="90" mass="10633">MSKKLEDMKKLTDLTNEFIERFIQTLDPREYDGDRKYFINKCLTAPSAIAAEIIDKIAGTFHIERQFILKQYIDKTKLALKWVDHKQKGK</sequence>
<organism evidence="1">
    <name type="scientific">uncultured Caudovirales phage</name>
    <dbReference type="NCBI Taxonomy" id="2100421"/>
    <lineage>
        <taxon>Viruses</taxon>
        <taxon>Duplodnaviria</taxon>
        <taxon>Heunggongvirae</taxon>
        <taxon>Uroviricota</taxon>
        <taxon>Caudoviricetes</taxon>
        <taxon>Peduoviridae</taxon>
        <taxon>Maltschvirus</taxon>
        <taxon>Maltschvirus maltsch</taxon>
    </lineage>
</organism>
<gene>
    <name evidence="1" type="ORF">UFOVP100_17</name>
</gene>